<proteinExistence type="predicted"/>
<evidence type="ECO:0000313" key="2">
    <source>
        <dbReference type="Proteomes" id="UP001176961"/>
    </source>
</evidence>
<dbReference type="Proteomes" id="UP001176961">
    <property type="component" value="Unassembled WGS sequence"/>
</dbReference>
<organism evidence="1 2">
    <name type="scientific">Cylicocyclus nassatus</name>
    <name type="common">Nematode worm</name>
    <dbReference type="NCBI Taxonomy" id="53992"/>
    <lineage>
        <taxon>Eukaryota</taxon>
        <taxon>Metazoa</taxon>
        <taxon>Ecdysozoa</taxon>
        <taxon>Nematoda</taxon>
        <taxon>Chromadorea</taxon>
        <taxon>Rhabditida</taxon>
        <taxon>Rhabditina</taxon>
        <taxon>Rhabditomorpha</taxon>
        <taxon>Strongyloidea</taxon>
        <taxon>Strongylidae</taxon>
        <taxon>Cylicocyclus</taxon>
    </lineage>
</organism>
<name>A0AA36HC21_CYLNA</name>
<comment type="caution">
    <text evidence="1">The sequence shown here is derived from an EMBL/GenBank/DDBJ whole genome shotgun (WGS) entry which is preliminary data.</text>
</comment>
<dbReference type="EMBL" id="CATQJL010000316">
    <property type="protein sequence ID" value="CAJ0607586.1"/>
    <property type="molecule type" value="Genomic_DNA"/>
</dbReference>
<dbReference type="InterPro" id="IPR009667">
    <property type="entry name" value="DUF1258"/>
</dbReference>
<evidence type="ECO:0000313" key="1">
    <source>
        <dbReference type="EMBL" id="CAJ0607586.1"/>
    </source>
</evidence>
<keyword evidence="2" id="KW-1185">Reference proteome</keyword>
<dbReference type="Pfam" id="PF06869">
    <property type="entry name" value="DUF1258"/>
    <property type="match status" value="1"/>
</dbReference>
<accession>A0AA36HC21</accession>
<sequence>MTTIPRKRVRSSLPSINASGVRAYGLRFEEQMIGNRNEYMIDEQQEQQESMVMTESGRRETPPLEYDSDAILHYQDQNELPTDDSGRRDTTMYERVIYYAMYVLLFALSEEEITRMEYLMAVIYGTPPPISYHVHVRKLNKQLLQEYRRDRYFFCSSCNGEMHGGQVACQNNSCGIRGISTKRAKLTQRIEVHPVNIIPQLSDVLTSNFEQILHKHEEIHMNGDLEDRSDIRSFPGYREAIETADEFRQGQIKVLLSVSLDGFRPKRIAKREIWPLYLRVEGLPQSDANKYHNFLLAGAIYSRLKPSDKMMETLFSRFESELASLRDAPIEVEFGGITWNVKVQLYKGVADMAAQQALYGTPRWTSDYGCSKCYIKGNRIERSRVWIATNDEDLRTRSRESYEIDGEREQYGIKKTPAMRLIPPCDFIGDALHVCSEGVTRDRLRGTTTTLHGFCLFLMVASQNKASNIRQLSNVTC</sequence>
<gene>
    <name evidence="1" type="ORF">CYNAS_LOCUS19569</name>
</gene>
<dbReference type="AlphaFoldDB" id="A0AA36HC21"/>
<reference evidence="1" key="1">
    <citation type="submission" date="2023-07" db="EMBL/GenBank/DDBJ databases">
        <authorList>
            <consortium name="CYATHOMIX"/>
        </authorList>
    </citation>
    <scope>NUCLEOTIDE SEQUENCE</scope>
    <source>
        <strain evidence="1">N/A</strain>
    </source>
</reference>
<protein>
    <submittedName>
        <fullName evidence="1">Uncharacterized protein</fullName>
    </submittedName>
</protein>